<gene>
    <name evidence="1" type="ORF">CK203_110453</name>
</gene>
<dbReference type="EMBL" id="QGNW01002704">
    <property type="protein sequence ID" value="RVW12434.1"/>
    <property type="molecule type" value="Genomic_DNA"/>
</dbReference>
<comment type="caution">
    <text evidence="1">The sequence shown here is derived from an EMBL/GenBank/DDBJ whole genome shotgun (WGS) entry which is preliminary data.</text>
</comment>
<evidence type="ECO:0000313" key="2">
    <source>
        <dbReference type="Proteomes" id="UP000288805"/>
    </source>
</evidence>
<organism evidence="1 2">
    <name type="scientific">Vitis vinifera</name>
    <name type="common">Grape</name>
    <dbReference type="NCBI Taxonomy" id="29760"/>
    <lineage>
        <taxon>Eukaryota</taxon>
        <taxon>Viridiplantae</taxon>
        <taxon>Streptophyta</taxon>
        <taxon>Embryophyta</taxon>
        <taxon>Tracheophyta</taxon>
        <taxon>Spermatophyta</taxon>
        <taxon>Magnoliopsida</taxon>
        <taxon>eudicotyledons</taxon>
        <taxon>Gunneridae</taxon>
        <taxon>Pentapetalae</taxon>
        <taxon>rosids</taxon>
        <taxon>Vitales</taxon>
        <taxon>Vitaceae</taxon>
        <taxon>Viteae</taxon>
        <taxon>Vitis</taxon>
    </lineage>
</organism>
<reference evidence="1 2" key="1">
    <citation type="journal article" date="2018" name="PLoS Genet.">
        <title>Population sequencing reveals clonal diversity and ancestral inbreeding in the grapevine cultivar Chardonnay.</title>
        <authorList>
            <person name="Roach M.J."/>
            <person name="Johnson D.L."/>
            <person name="Bohlmann J."/>
            <person name="van Vuuren H.J."/>
            <person name="Jones S.J."/>
            <person name="Pretorius I.S."/>
            <person name="Schmidt S.A."/>
            <person name="Borneman A.R."/>
        </authorList>
    </citation>
    <scope>NUCLEOTIDE SEQUENCE [LARGE SCALE GENOMIC DNA]</scope>
    <source>
        <strain evidence="2">cv. Chardonnay</strain>
        <tissue evidence="1">Leaf</tissue>
    </source>
</reference>
<accession>A0A438BN83</accession>
<proteinExistence type="predicted"/>
<name>A0A438BN83_VITVI</name>
<sequence>MTTAQTVLIDEEFTVMASSSLPLSVIDASPNNIHFINMAQDTDEYAPVSSTSSLKELLPSTRHTLPMNMFQWFHLHLCEGLAAPNSITWNCTKLCSMVTGKVLHNYWRIIPQSLSTRDDVDPSPFRRQAWIRTSAQSTNDVALHLVERYPDLATCHFNYAHYDNDADNSDEPLTPLTVLAKRPWAFPSGSRFNLWQLIIYHC</sequence>
<dbReference type="AlphaFoldDB" id="A0A438BN83"/>
<evidence type="ECO:0000313" key="1">
    <source>
        <dbReference type="EMBL" id="RVW12434.1"/>
    </source>
</evidence>
<protein>
    <submittedName>
        <fullName evidence="1">Uncharacterized protein</fullName>
    </submittedName>
</protein>
<dbReference type="Proteomes" id="UP000288805">
    <property type="component" value="Unassembled WGS sequence"/>
</dbReference>